<dbReference type="Proteomes" id="UP001156601">
    <property type="component" value="Unassembled WGS sequence"/>
</dbReference>
<organism evidence="13 14">
    <name type="scientific">Agaribacter marinus</name>
    <dbReference type="NCBI Taxonomy" id="1431249"/>
    <lineage>
        <taxon>Bacteria</taxon>
        <taxon>Pseudomonadati</taxon>
        <taxon>Pseudomonadota</taxon>
        <taxon>Gammaproteobacteria</taxon>
        <taxon>Alteromonadales</taxon>
        <taxon>Alteromonadaceae</taxon>
        <taxon>Agaribacter</taxon>
    </lineage>
</organism>
<dbReference type="EMBL" id="BSOT01000006">
    <property type="protein sequence ID" value="GLR71561.1"/>
    <property type="molecule type" value="Genomic_DNA"/>
</dbReference>
<dbReference type="Pfam" id="PF02518">
    <property type="entry name" value="HATPase_c"/>
    <property type="match status" value="1"/>
</dbReference>
<evidence type="ECO:0000256" key="9">
    <source>
        <dbReference type="ARBA" id="ARBA00023012"/>
    </source>
</evidence>
<comment type="catalytic activity">
    <reaction evidence="1">
        <text>ATP + protein L-histidine = ADP + protein N-phospho-L-histidine.</text>
        <dbReference type="EC" id="2.7.13.3"/>
    </reaction>
</comment>
<protein>
    <recommendedName>
        <fullName evidence="3">histidine kinase</fullName>
        <ecNumber evidence="3">2.7.13.3</ecNumber>
    </recommendedName>
</protein>
<sequence length="413" mass="46325">MTIESVMNGLTKEMSESLYIDDSGTIKLDDSELIMKWGFDALFSNLGYRLIEVDTQNTMLMSVPHGKEGSIFNGISLSIPMYFSRVEGSNTSIYRVKVELADKSYYFDAVRSDLLIELANEAVEPTIVDVATTVILMTFIIFLSVSVIAIKLIVKPSSHLTKQIQHIKPEDLHKRIDVENVPNELLPIANAMNDALSRVEESFEQQKRFIADAAHELRTPLTILLNRLELKIPPSPTKSELFDDAHFISRIVEQLLDLSRAQNTSSQHHISIKLSDVVKNVCSHIAPMVIDKNQALELIGENDLSRVNVDEGELTVIVKNLLENAIKHIPEGGRIKTTVSNNSIIVEDSGYGIPKEFHRQIFERFWRENQSNRNGSGLGLAITKELISHYNATITVNNNSSLGGAKFTVEFYK</sequence>
<keyword evidence="9" id="KW-0902">Two-component regulatory system</keyword>
<feature type="domain" description="Histidine kinase" evidence="11">
    <location>
        <begin position="212"/>
        <end position="413"/>
    </location>
</feature>
<keyword evidence="10" id="KW-0472">Membrane</keyword>
<evidence type="ECO:0000256" key="5">
    <source>
        <dbReference type="ARBA" id="ARBA00022679"/>
    </source>
</evidence>
<dbReference type="InterPro" id="IPR003594">
    <property type="entry name" value="HATPase_dom"/>
</dbReference>
<evidence type="ECO:0000313" key="14">
    <source>
        <dbReference type="Proteomes" id="UP001156601"/>
    </source>
</evidence>
<name>A0AA37T0S0_9ALTE</name>
<dbReference type="InterPro" id="IPR036097">
    <property type="entry name" value="HisK_dim/P_sf"/>
</dbReference>
<dbReference type="PROSITE" id="PS50885">
    <property type="entry name" value="HAMP"/>
    <property type="match status" value="1"/>
</dbReference>
<keyword evidence="4" id="KW-0597">Phosphoprotein</keyword>
<dbReference type="AlphaFoldDB" id="A0AA37T0S0"/>
<evidence type="ECO:0000256" key="8">
    <source>
        <dbReference type="ARBA" id="ARBA00022989"/>
    </source>
</evidence>
<comment type="subcellular location">
    <subcellularLocation>
        <location evidence="2">Membrane</location>
        <topology evidence="2">Multi-pass membrane protein</topology>
    </subcellularLocation>
</comment>
<dbReference type="CDD" id="cd00082">
    <property type="entry name" value="HisKA"/>
    <property type="match status" value="1"/>
</dbReference>
<keyword evidence="14" id="KW-1185">Reference proteome</keyword>
<comment type="caution">
    <text evidence="13">The sequence shown here is derived from an EMBL/GenBank/DDBJ whole genome shotgun (WGS) entry which is preliminary data.</text>
</comment>
<dbReference type="PROSITE" id="PS50109">
    <property type="entry name" value="HIS_KIN"/>
    <property type="match status" value="1"/>
</dbReference>
<evidence type="ECO:0000313" key="13">
    <source>
        <dbReference type="EMBL" id="GLR71561.1"/>
    </source>
</evidence>
<evidence type="ECO:0000259" key="12">
    <source>
        <dbReference type="PROSITE" id="PS50885"/>
    </source>
</evidence>
<dbReference type="SUPFAM" id="SSF47384">
    <property type="entry name" value="Homodimeric domain of signal transducing histidine kinase"/>
    <property type="match status" value="1"/>
</dbReference>
<evidence type="ECO:0000256" key="3">
    <source>
        <dbReference type="ARBA" id="ARBA00012438"/>
    </source>
</evidence>
<dbReference type="InterPro" id="IPR036890">
    <property type="entry name" value="HATPase_C_sf"/>
</dbReference>
<proteinExistence type="predicted"/>
<keyword evidence="6" id="KW-0812">Transmembrane</keyword>
<dbReference type="Gene3D" id="1.10.287.130">
    <property type="match status" value="1"/>
</dbReference>
<gene>
    <name evidence="13" type="ORF">GCM10007852_24690</name>
</gene>
<reference evidence="13" key="2">
    <citation type="submission" date="2023-01" db="EMBL/GenBank/DDBJ databases">
        <title>Draft genome sequence of Agaribacter marinus strain NBRC 110023.</title>
        <authorList>
            <person name="Sun Q."/>
            <person name="Mori K."/>
        </authorList>
    </citation>
    <scope>NUCLEOTIDE SEQUENCE</scope>
    <source>
        <strain evidence="13">NBRC 110023</strain>
    </source>
</reference>
<accession>A0AA37T0S0</accession>
<dbReference type="PRINTS" id="PR00344">
    <property type="entry name" value="BCTRLSENSOR"/>
</dbReference>
<dbReference type="SMART" id="SM00304">
    <property type="entry name" value="HAMP"/>
    <property type="match status" value="1"/>
</dbReference>
<dbReference type="Pfam" id="PF00512">
    <property type="entry name" value="HisKA"/>
    <property type="match status" value="1"/>
</dbReference>
<evidence type="ECO:0000256" key="4">
    <source>
        <dbReference type="ARBA" id="ARBA00022553"/>
    </source>
</evidence>
<dbReference type="InterPro" id="IPR005467">
    <property type="entry name" value="His_kinase_dom"/>
</dbReference>
<dbReference type="PANTHER" id="PTHR45436">
    <property type="entry name" value="SENSOR HISTIDINE KINASE YKOH"/>
    <property type="match status" value="1"/>
</dbReference>
<dbReference type="SMART" id="SM00387">
    <property type="entry name" value="HATPase_c"/>
    <property type="match status" value="1"/>
</dbReference>
<dbReference type="SUPFAM" id="SSF55874">
    <property type="entry name" value="ATPase domain of HSP90 chaperone/DNA topoisomerase II/histidine kinase"/>
    <property type="match status" value="1"/>
</dbReference>
<keyword evidence="5" id="KW-0808">Transferase</keyword>
<dbReference type="InterPro" id="IPR003660">
    <property type="entry name" value="HAMP_dom"/>
</dbReference>
<keyword evidence="8" id="KW-1133">Transmembrane helix</keyword>
<evidence type="ECO:0000256" key="2">
    <source>
        <dbReference type="ARBA" id="ARBA00004141"/>
    </source>
</evidence>
<dbReference type="SMART" id="SM00388">
    <property type="entry name" value="HisKA"/>
    <property type="match status" value="1"/>
</dbReference>
<evidence type="ECO:0000256" key="7">
    <source>
        <dbReference type="ARBA" id="ARBA00022777"/>
    </source>
</evidence>
<dbReference type="InterPro" id="IPR050428">
    <property type="entry name" value="TCS_sensor_his_kinase"/>
</dbReference>
<dbReference type="CDD" id="cd00075">
    <property type="entry name" value="HATPase"/>
    <property type="match status" value="1"/>
</dbReference>
<reference evidence="13" key="1">
    <citation type="journal article" date="2014" name="Int. J. Syst. Evol. Microbiol.">
        <title>Complete genome sequence of Corynebacterium casei LMG S-19264T (=DSM 44701T), isolated from a smear-ripened cheese.</title>
        <authorList>
            <consortium name="US DOE Joint Genome Institute (JGI-PGF)"/>
            <person name="Walter F."/>
            <person name="Albersmeier A."/>
            <person name="Kalinowski J."/>
            <person name="Ruckert C."/>
        </authorList>
    </citation>
    <scope>NUCLEOTIDE SEQUENCE</scope>
    <source>
        <strain evidence="13">NBRC 110023</strain>
    </source>
</reference>
<evidence type="ECO:0000256" key="6">
    <source>
        <dbReference type="ARBA" id="ARBA00022692"/>
    </source>
</evidence>
<dbReference type="PANTHER" id="PTHR45436:SF15">
    <property type="entry name" value="SENSOR HISTIDINE KINASE CUSS"/>
    <property type="match status" value="1"/>
</dbReference>
<evidence type="ECO:0000259" key="11">
    <source>
        <dbReference type="PROSITE" id="PS50109"/>
    </source>
</evidence>
<dbReference type="GO" id="GO:0000155">
    <property type="term" value="F:phosphorelay sensor kinase activity"/>
    <property type="evidence" value="ECO:0007669"/>
    <property type="project" value="InterPro"/>
</dbReference>
<dbReference type="Gene3D" id="3.30.565.10">
    <property type="entry name" value="Histidine kinase-like ATPase, C-terminal domain"/>
    <property type="match status" value="1"/>
</dbReference>
<evidence type="ECO:0000256" key="10">
    <source>
        <dbReference type="ARBA" id="ARBA00023136"/>
    </source>
</evidence>
<feature type="domain" description="HAMP" evidence="12">
    <location>
        <begin position="151"/>
        <end position="204"/>
    </location>
</feature>
<dbReference type="EC" id="2.7.13.3" evidence="3"/>
<keyword evidence="7" id="KW-0418">Kinase</keyword>
<evidence type="ECO:0000256" key="1">
    <source>
        <dbReference type="ARBA" id="ARBA00000085"/>
    </source>
</evidence>
<dbReference type="InterPro" id="IPR004358">
    <property type="entry name" value="Sig_transdc_His_kin-like_C"/>
</dbReference>
<dbReference type="InterPro" id="IPR003661">
    <property type="entry name" value="HisK_dim/P_dom"/>
</dbReference>
<dbReference type="GO" id="GO:0005886">
    <property type="term" value="C:plasma membrane"/>
    <property type="evidence" value="ECO:0007669"/>
    <property type="project" value="TreeGrafter"/>
</dbReference>